<keyword evidence="2" id="KW-0804">Transcription</keyword>
<evidence type="ECO:0008006" key="7">
    <source>
        <dbReference type="Google" id="ProtNLM"/>
    </source>
</evidence>
<feature type="transmembrane region" description="Helical" evidence="4">
    <location>
        <begin position="125"/>
        <end position="151"/>
    </location>
</feature>
<dbReference type="Proteomes" id="UP001595947">
    <property type="component" value="Unassembled WGS sequence"/>
</dbReference>
<comment type="caution">
    <text evidence="5">The sequence shown here is derived from an EMBL/GenBank/DDBJ whole genome shotgun (WGS) entry which is preliminary data.</text>
</comment>
<dbReference type="InterPro" id="IPR041916">
    <property type="entry name" value="Anti_sigma_zinc_sf"/>
</dbReference>
<dbReference type="RefSeq" id="WP_378035448.1">
    <property type="nucleotide sequence ID" value="NZ_JBHSIV010000006.1"/>
</dbReference>
<keyword evidence="4" id="KW-1133">Transmembrane helix</keyword>
<evidence type="ECO:0000256" key="3">
    <source>
        <dbReference type="SAM" id="MobiDB-lite"/>
    </source>
</evidence>
<evidence type="ECO:0000256" key="1">
    <source>
        <dbReference type="ARBA" id="ARBA00023015"/>
    </source>
</evidence>
<accession>A0ABV9YJ97</accession>
<protein>
    <recommendedName>
        <fullName evidence="7">Zinc-finger domain-containing protein</fullName>
    </recommendedName>
</protein>
<reference evidence="6" key="1">
    <citation type="journal article" date="2019" name="Int. J. Syst. Evol. Microbiol.">
        <title>The Global Catalogue of Microorganisms (GCM) 10K type strain sequencing project: providing services to taxonomists for standard genome sequencing and annotation.</title>
        <authorList>
            <consortium name="The Broad Institute Genomics Platform"/>
            <consortium name="The Broad Institute Genome Sequencing Center for Infectious Disease"/>
            <person name="Wu L."/>
            <person name="Ma J."/>
        </authorList>
    </citation>
    <scope>NUCLEOTIDE SEQUENCE [LARGE SCALE GENOMIC DNA]</scope>
    <source>
        <strain evidence="6">CGMCC 4.7093</strain>
    </source>
</reference>
<organism evidence="5 6">
    <name type="scientific">Actinomycetospora atypica</name>
    <dbReference type="NCBI Taxonomy" id="1290095"/>
    <lineage>
        <taxon>Bacteria</taxon>
        <taxon>Bacillati</taxon>
        <taxon>Actinomycetota</taxon>
        <taxon>Actinomycetes</taxon>
        <taxon>Pseudonocardiales</taxon>
        <taxon>Pseudonocardiaceae</taxon>
        <taxon>Actinomycetospora</taxon>
    </lineage>
</organism>
<evidence type="ECO:0000313" key="5">
    <source>
        <dbReference type="EMBL" id="MFC5062098.1"/>
    </source>
</evidence>
<proteinExistence type="predicted"/>
<name>A0ABV9YJ97_9PSEU</name>
<evidence type="ECO:0000256" key="4">
    <source>
        <dbReference type="SAM" id="Phobius"/>
    </source>
</evidence>
<dbReference type="EMBL" id="JBHSIV010000006">
    <property type="protein sequence ID" value="MFC5062098.1"/>
    <property type="molecule type" value="Genomic_DNA"/>
</dbReference>
<sequence>MIGPQASAWARWRDGGHLSLDAVVAHVDGELPPGAAARATAHVDHCLTCAGEVAAQRQARRRLRAADCPGVPSSLLSSLRAIPDSAELPEAPAGLAVDAQGRFVVPAGSPTRRSGHGGRWSRRRVLPAVVASGLVVGAAAVVGPVVAAGAAPASVVPVRAPSAGASLTAAVPVPVAGERGNPVIGAVVERAGRETAVTSTTPVPGPDGSTPTRPPA</sequence>
<feature type="region of interest" description="Disordered" evidence="3">
    <location>
        <begin position="192"/>
        <end position="216"/>
    </location>
</feature>
<dbReference type="Gene3D" id="1.10.10.1320">
    <property type="entry name" value="Anti-sigma factor, zinc-finger domain"/>
    <property type="match status" value="1"/>
</dbReference>
<keyword evidence="4" id="KW-0812">Transmembrane</keyword>
<keyword evidence="4" id="KW-0472">Membrane</keyword>
<keyword evidence="6" id="KW-1185">Reference proteome</keyword>
<gene>
    <name evidence="5" type="ORF">ACFPBZ_07770</name>
</gene>
<evidence type="ECO:0000313" key="6">
    <source>
        <dbReference type="Proteomes" id="UP001595947"/>
    </source>
</evidence>
<keyword evidence="1" id="KW-0805">Transcription regulation</keyword>
<evidence type="ECO:0000256" key="2">
    <source>
        <dbReference type="ARBA" id="ARBA00023163"/>
    </source>
</evidence>